<organism evidence="2 3">
    <name type="scientific">Lysobacter soli</name>
    <dbReference type="NCBI Taxonomy" id="453783"/>
    <lineage>
        <taxon>Bacteria</taxon>
        <taxon>Pseudomonadati</taxon>
        <taxon>Pseudomonadota</taxon>
        <taxon>Gammaproteobacteria</taxon>
        <taxon>Lysobacterales</taxon>
        <taxon>Lysobacteraceae</taxon>
        <taxon>Lysobacter</taxon>
    </lineage>
</organism>
<keyword evidence="3" id="KW-1185">Reference proteome</keyword>
<sequence>MSDLFRRLNIDLVEYPLSQLVMLIEGGLLSAEDRKRLHDNAHISLHSLLPQPEFDNLREHGPTLVAWQACSGDGLAALSPLYGMGQHQLRDVLCGWLVSACPPESLAEHLAQANRIMAPDGDAYLFRYHAAAALDTLSDRNDAWAQAFFSPLVTWWWRTPSPQDQRAAWRGHRGHARPQPEALPPLRPDDHLWRALVGGDRESYALLHNLERLTPAPFATECPGERLSKVTYLLEQARAHGLKRKLDRADYVLWCLTNPSPPERLPHWPNALSAAQAGRAWLIDSLVGN</sequence>
<evidence type="ECO:0000313" key="3">
    <source>
        <dbReference type="Proteomes" id="UP000256829"/>
    </source>
</evidence>
<dbReference type="RefSeq" id="WP_115844974.1">
    <property type="nucleotide sequence ID" value="NZ_CP183976.1"/>
</dbReference>
<reference evidence="2 3" key="1">
    <citation type="submission" date="2018-08" db="EMBL/GenBank/DDBJ databases">
        <title>Lysobacter soli KCTC 22011, whole genome shotgun sequence.</title>
        <authorList>
            <person name="Zhang X."/>
            <person name="Feng G."/>
            <person name="Zhu H."/>
        </authorList>
    </citation>
    <scope>NUCLEOTIDE SEQUENCE [LARGE SCALE GENOMIC DNA]</scope>
    <source>
        <strain evidence="2 3">KCTC 22011</strain>
    </source>
</reference>
<accession>A0A3D8V7D2</accession>
<dbReference type="AlphaFoldDB" id="A0A3D8V7D2"/>
<proteinExistence type="predicted"/>
<dbReference type="Pfam" id="PF13503">
    <property type="entry name" value="DUF4123"/>
    <property type="match status" value="1"/>
</dbReference>
<dbReference type="EMBL" id="QTJR01000022">
    <property type="protein sequence ID" value="RDY65337.1"/>
    <property type="molecule type" value="Genomic_DNA"/>
</dbReference>
<evidence type="ECO:0000313" key="2">
    <source>
        <dbReference type="EMBL" id="RDY65337.1"/>
    </source>
</evidence>
<comment type="caution">
    <text evidence="2">The sequence shown here is derived from an EMBL/GenBank/DDBJ whole genome shotgun (WGS) entry which is preliminary data.</text>
</comment>
<feature type="domain" description="DUF4123" evidence="1">
    <location>
        <begin position="24"/>
        <end position="140"/>
    </location>
</feature>
<name>A0A3D8V7D2_9GAMM</name>
<protein>
    <submittedName>
        <fullName evidence="2">DUF4123 domain-containing protein</fullName>
    </submittedName>
</protein>
<dbReference type="Proteomes" id="UP000256829">
    <property type="component" value="Unassembled WGS sequence"/>
</dbReference>
<evidence type="ECO:0000259" key="1">
    <source>
        <dbReference type="Pfam" id="PF13503"/>
    </source>
</evidence>
<dbReference type="InterPro" id="IPR025391">
    <property type="entry name" value="DUF4123"/>
</dbReference>
<gene>
    <name evidence="2" type="ORF">DX912_17995</name>
</gene>